<keyword evidence="3" id="KW-0807">Transducer</keyword>
<evidence type="ECO:0000313" key="6">
    <source>
        <dbReference type="Proteomes" id="UP000595662"/>
    </source>
</evidence>
<dbReference type="GO" id="GO:0001664">
    <property type="term" value="F:G protein-coupled receptor binding"/>
    <property type="evidence" value="ECO:0007669"/>
    <property type="project" value="TreeGrafter"/>
</dbReference>
<dbReference type="PANTHER" id="PTHR10218:SF242">
    <property type="entry name" value="GUANINE NUCLEOTIDE-BINDING PROTEIN ALPHA-1 SUBUNIT"/>
    <property type="match status" value="1"/>
</dbReference>
<dbReference type="InterPro" id="IPR001019">
    <property type="entry name" value="Gprotein_alpha_su"/>
</dbReference>
<accession>A0A7T7BJB9</accession>
<keyword evidence="2 4" id="KW-0342">GTP-binding</keyword>
<dbReference type="AlphaFoldDB" id="A0A7T7BJB9"/>
<evidence type="ECO:0000256" key="1">
    <source>
        <dbReference type="ARBA" id="ARBA00022741"/>
    </source>
</evidence>
<proteinExistence type="predicted"/>
<evidence type="ECO:0000256" key="3">
    <source>
        <dbReference type="ARBA" id="ARBA00023224"/>
    </source>
</evidence>
<dbReference type="RefSeq" id="XP_014530855.2">
    <property type="nucleotide sequence ID" value="XM_014675369.2"/>
</dbReference>
<dbReference type="PANTHER" id="PTHR10218">
    <property type="entry name" value="GTP-BINDING PROTEIN ALPHA SUBUNIT"/>
    <property type="match status" value="1"/>
</dbReference>
<dbReference type="GeneID" id="26235014"/>
<evidence type="ECO:0000313" key="5">
    <source>
        <dbReference type="EMBL" id="QQK41885.1"/>
    </source>
</evidence>
<dbReference type="GO" id="GO:0005834">
    <property type="term" value="C:heterotrimeric G-protein complex"/>
    <property type="evidence" value="ECO:0007669"/>
    <property type="project" value="TreeGrafter"/>
</dbReference>
<dbReference type="SUPFAM" id="SSF52540">
    <property type="entry name" value="P-loop containing nucleoside triphosphate hydrolases"/>
    <property type="match status" value="1"/>
</dbReference>
<dbReference type="Proteomes" id="UP000595662">
    <property type="component" value="Chromosome 1"/>
</dbReference>
<feature type="binding site" evidence="4">
    <location>
        <begin position="67"/>
        <end position="71"/>
    </location>
    <ligand>
        <name>GTP</name>
        <dbReference type="ChEBI" id="CHEBI:37565"/>
    </ligand>
</feature>
<name>A0A7T7BJB9_PENDI</name>
<sequence>MGRIPNLSRALGPDHLGKSTIVKQMRMIPSDGFSEQEQQGVLRAQSPREGATEVIFTQAGINWRMVDLCGQTLERKKWMPCLGDVDCLVFVVALSSYDHCLAEGHCTNQMREAMKLFDSSANSDHFKSKPILLILDKLDVFEEKLNHSPISGHFPDFNDSEATFWAAAEYFGHLFQQINRTQGREICVHYTNTTDDNFLKSMMALLYQIVMAQRLRSHGVRDIY</sequence>
<dbReference type="GO" id="GO:0046872">
    <property type="term" value="F:metal ion binding"/>
    <property type="evidence" value="ECO:0007669"/>
    <property type="project" value="UniProtKB-KW"/>
</dbReference>
<gene>
    <name evidence="5" type="ORF">Pdw03_4739</name>
</gene>
<dbReference type="GO" id="GO:0005737">
    <property type="term" value="C:cytoplasm"/>
    <property type="evidence" value="ECO:0007669"/>
    <property type="project" value="TreeGrafter"/>
</dbReference>
<dbReference type="FunFam" id="3.40.50.300:FF:000720">
    <property type="entry name" value="Guanine nucleotide-binding protein G(k) subunit alpha"/>
    <property type="match status" value="1"/>
</dbReference>
<dbReference type="GO" id="GO:0031683">
    <property type="term" value="F:G-protein beta/gamma-subunit complex binding"/>
    <property type="evidence" value="ECO:0007669"/>
    <property type="project" value="InterPro"/>
</dbReference>
<evidence type="ECO:0000256" key="2">
    <source>
        <dbReference type="ARBA" id="ARBA00023134"/>
    </source>
</evidence>
<dbReference type="PROSITE" id="PS51882">
    <property type="entry name" value="G_ALPHA"/>
    <property type="match status" value="1"/>
</dbReference>
<dbReference type="GO" id="GO:0005525">
    <property type="term" value="F:GTP binding"/>
    <property type="evidence" value="ECO:0007669"/>
    <property type="project" value="UniProtKB-KW"/>
</dbReference>
<dbReference type="VEuPathDB" id="FungiDB:PDIP_66980"/>
<dbReference type="GO" id="GO:0003924">
    <property type="term" value="F:GTPase activity"/>
    <property type="evidence" value="ECO:0007669"/>
    <property type="project" value="InterPro"/>
</dbReference>
<evidence type="ECO:0000256" key="4">
    <source>
        <dbReference type="PIRSR" id="PIRSR601019-1"/>
    </source>
</evidence>
<reference evidence="5 6" key="1">
    <citation type="submission" date="2020-08" db="EMBL/GenBank/DDBJ databases">
        <title>The completed genome sequence of the pathogenic ascomycete fungus Penicillium digitatum.</title>
        <authorList>
            <person name="Wang M."/>
        </authorList>
    </citation>
    <scope>NUCLEOTIDE SEQUENCE [LARGE SCALE GENOMIC DNA]</scope>
    <source>
        <strain evidence="5 6">PdW03</strain>
    </source>
</reference>
<dbReference type="InterPro" id="IPR027417">
    <property type="entry name" value="P-loop_NTPase"/>
</dbReference>
<dbReference type="KEGG" id="pdp:PDIP_66980"/>
<protein>
    <submittedName>
        <fullName evidence="5">Small G-protein GPA2</fullName>
    </submittedName>
</protein>
<dbReference type="Pfam" id="PF00503">
    <property type="entry name" value="G-alpha"/>
    <property type="match status" value="1"/>
</dbReference>
<keyword evidence="1 4" id="KW-0547">Nucleotide-binding</keyword>
<dbReference type="Gene3D" id="3.40.50.300">
    <property type="entry name" value="P-loop containing nucleotide triphosphate hydrolases"/>
    <property type="match status" value="1"/>
</dbReference>
<organism evidence="5 6">
    <name type="scientific">Penicillium digitatum</name>
    <name type="common">Green mold</name>
    <dbReference type="NCBI Taxonomy" id="36651"/>
    <lineage>
        <taxon>Eukaryota</taxon>
        <taxon>Fungi</taxon>
        <taxon>Dikarya</taxon>
        <taxon>Ascomycota</taxon>
        <taxon>Pezizomycotina</taxon>
        <taxon>Eurotiomycetes</taxon>
        <taxon>Eurotiomycetidae</taxon>
        <taxon>Eurotiales</taxon>
        <taxon>Aspergillaceae</taxon>
        <taxon>Penicillium</taxon>
    </lineage>
</organism>
<dbReference type="EMBL" id="CP060774">
    <property type="protein sequence ID" value="QQK41885.1"/>
    <property type="molecule type" value="Genomic_DNA"/>
</dbReference>
<dbReference type="SMART" id="SM00275">
    <property type="entry name" value="G_alpha"/>
    <property type="match status" value="1"/>
</dbReference>
<dbReference type="GO" id="GO:0007188">
    <property type="term" value="P:adenylate cyclase-modulating G protein-coupled receptor signaling pathway"/>
    <property type="evidence" value="ECO:0007669"/>
    <property type="project" value="TreeGrafter"/>
</dbReference>